<protein>
    <submittedName>
        <fullName evidence="5">Uncharacterized protein</fullName>
    </submittedName>
</protein>
<evidence type="ECO:0000313" key="5">
    <source>
        <dbReference type="EMBL" id="CQR49733.1"/>
    </source>
</evidence>
<dbReference type="Pfam" id="PF26237">
    <property type="entry name" value="DUF8054_C"/>
    <property type="match status" value="1"/>
</dbReference>
<evidence type="ECO:0000256" key="2">
    <source>
        <dbReference type="SAM" id="Phobius"/>
    </source>
</evidence>
<dbReference type="AlphaFoldDB" id="A0A0D6JQ30"/>
<organism evidence="5 6">
    <name type="scientific">Haloferax massiliensis</name>
    <dbReference type="NCBI Taxonomy" id="1476858"/>
    <lineage>
        <taxon>Archaea</taxon>
        <taxon>Methanobacteriati</taxon>
        <taxon>Methanobacteriota</taxon>
        <taxon>Stenosarchaea group</taxon>
        <taxon>Halobacteria</taxon>
        <taxon>Halobacteriales</taxon>
        <taxon>Haloferacaceae</taxon>
        <taxon>Haloferax</taxon>
    </lineage>
</organism>
<accession>A0A0D6JQ30</accession>
<keyword evidence="2" id="KW-0812">Transmembrane</keyword>
<feature type="region of interest" description="Disordered" evidence="1">
    <location>
        <begin position="256"/>
        <end position="276"/>
    </location>
</feature>
<gene>
    <name evidence="5" type="ORF">BN996_01201</name>
</gene>
<keyword evidence="2" id="KW-1133">Transmembrane helix</keyword>
<reference evidence="6" key="1">
    <citation type="submission" date="2015-03" db="EMBL/GenBank/DDBJ databases">
        <authorList>
            <person name="Urmite Genomes"/>
        </authorList>
    </citation>
    <scope>NUCLEOTIDE SEQUENCE [LARGE SCALE GENOMIC DNA]</scope>
    <source>
        <strain evidence="6">Arc-Hr</strain>
    </source>
</reference>
<feature type="transmembrane region" description="Helical" evidence="2">
    <location>
        <begin position="21"/>
        <end position="39"/>
    </location>
</feature>
<dbReference type="EMBL" id="CSTE01000002">
    <property type="protein sequence ID" value="CQR49733.1"/>
    <property type="molecule type" value="Genomic_DNA"/>
</dbReference>
<evidence type="ECO:0000259" key="3">
    <source>
        <dbReference type="Pfam" id="PF26237"/>
    </source>
</evidence>
<sequence>MSGHRFLPDSGVRQPRLRSPLVFPLFLLTLVCGTLGWLVWVPYGVFLGVLPPVVVFGFALAELSSPPPSPPRLPSARPSPPLSLDGRVDLAAALHGAGVFSADADGTLSLSPQFAEEWRARVLDTEGRDHDREALAGLLGVDPDRIELGWDERGLFARLDRGTVGRWASRAAFVADLTAVATFRRYYPEWWRLSTADRNRVLGALRLCLRTCPTCDGAVSVETKRVAGAERGGTKRRVSATCRGCDASLFDGVVEQSAGEQSGSEEGAGVHPQNTR</sequence>
<dbReference type="Pfam" id="PF26238">
    <property type="entry name" value="DUF8054_M"/>
    <property type="match status" value="1"/>
</dbReference>
<proteinExistence type="predicted"/>
<dbReference type="InterPro" id="IPR058775">
    <property type="entry name" value="DUF8054_M"/>
</dbReference>
<evidence type="ECO:0000313" key="6">
    <source>
        <dbReference type="Proteomes" id="UP000198902"/>
    </source>
</evidence>
<feature type="compositionally biased region" description="Low complexity" evidence="1">
    <location>
        <begin position="256"/>
        <end position="269"/>
    </location>
</feature>
<feature type="domain" description="DUF8054" evidence="4">
    <location>
        <begin position="89"/>
        <end position="207"/>
    </location>
</feature>
<evidence type="ECO:0000259" key="4">
    <source>
        <dbReference type="Pfam" id="PF26238"/>
    </source>
</evidence>
<keyword evidence="2" id="KW-0472">Membrane</keyword>
<name>A0A0D6JQ30_9EURY</name>
<evidence type="ECO:0000256" key="1">
    <source>
        <dbReference type="SAM" id="MobiDB-lite"/>
    </source>
</evidence>
<dbReference type="Proteomes" id="UP000198902">
    <property type="component" value="Unassembled WGS sequence"/>
</dbReference>
<dbReference type="InterPro" id="IPR058675">
    <property type="entry name" value="DUF8054_C"/>
</dbReference>
<keyword evidence="6" id="KW-1185">Reference proteome</keyword>
<feature type="domain" description="DUF8054" evidence="3">
    <location>
        <begin position="211"/>
        <end position="251"/>
    </location>
</feature>